<dbReference type="SMART" id="SM00028">
    <property type="entry name" value="TPR"/>
    <property type="match status" value="2"/>
</dbReference>
<evidence type="ECO:0000259" key="2">
    <source>
        <dbReference type="Pfam" id="PF16669"/>
    </source>
</evidence>
<keyword evidence="4" id="KW-1185">Reference proteome</keyword>
<feature type="domain" description="Tetratricopeptide repeat protein 5 OB fold" evidence="2">
    <location>
        <begin position="286"/>
        <end position="396"/>
    </location>
</feature>
<reference evidence="3" key="1">
    <citation type="submission" date="2023-07" db="EMBL/GenBank/DDBJ databases">
        <title>Chromosome-level genome assembly of Artemia franciscana.</title>
        <authorList>
            <person name="Jo E."/>
        </authorList>
    </citation>
    <scope>NUCLEOTIDE SEQUENCE</scope>
    <source>
        <tissue evidence="3">Whole body</tissue>
    </source>
</reference>
<dbReference type="SUPFAM" id="SSF81901">
    <property type="entry name" value="HCP-like"/>
    <property type="match status" value="1"/>
</dbReference>
<dbReference type="Proteomes" id="UP001187531">
    <property type="component" value="Unassembled WGS sequence"/>
</dbReference>
<organism evidence="3 4">
    <name type="scientific">Artemia franciscana</name>
    <name type="common">Brine shrimp</name>
    <name type="synonym">Artemia sanfranciscana</name>
    <dbReference type="NCBI Taxonomy" id="6661"/>
    <lineage>
        <taxon>Eukaryota</taxon>
        <taxon>Metazoa</taxon>
        <taxon>Ecdysozoa</taxon>
        <taxon>Arthropoda</taxon>
        <taxon>Crustacea</taxon>
        <taxon>Branchiopoda</taxon>
        <taxon>Anostraca</taxon>
        <taxon>Artemiidae</taxon>
        <taxon>Artemia</taxon>
    </lineage>
</organism>
<accession>A0AA88I9G9</accession>
<dbReference type="Pfam" id="PF16669">
    <property type="entry name" value="TTC5_OB"/>
    <property type="match status" value="1"/>
</dbReference>
<dbReference type="Pfam" id="PF13181">
    <property type="entry name" value="TPR_8"/>
    <property type="match status" value="2"/>
</dbReference>
<name>A0AA88I9G9_ARTSF</name>
<dbReference type="PROSITE" id="PS50005">
    <property type="entry name" value="TPR"/>
    <property type="match status" value="1"/>
</dbReference>
<gene>
    <name evidence="3" type="ORF">QYM36_001038</name>
</gene>
<evidence type="ECO:0000313" key="3">
    <source>
        <dbReference type="EMBL" id="KAK2724385.1"/>
    </source>
</evidence>
<dbReference type="EMBL" id="JAVRJZ010000003">
    <property type="protein sequence ID" value="KAK2724385.1"/>
    <property type="molecule type" value="Genomic_DNA"/>
</dbReference>
<feature type="repeat" description="TPR" evidence="1">
    <location>
        <begin position="205"/>
        <end position="238"/>
    </location>
</feature>
<dbReference type="Gene3D" id="2.40.50.550">
    <property type="match status" value="1"/>
</dbReference>
<dbReference type="InterPro" id="IPR032076">
    <property type="entry name" value="TTC5_OB"/>
</dbReference>
<dbReference type="Gene3D" id="1.25.40.10">
    <property type="entry name" value="Tetratricopeptide repeat domain"/>
    <property type="match status" value="1"/>
</dbReference>
<dbReference type="InterPro" id="IPR011990">
    <property type="entry name" value="TPR-like_helical_dom_sf"/>
</dbReference>
<protein>
    <recommendedName>
        <fullName evidence="2">Tetratricopeptide repeat protein 5 OB fold domain-containing protein</fullName>
    </recommendedName>
</protein>
<comment type="caution">
    <text evidence="3">The sequence shown here is derived from an EMBL/GenBank/DDBJ whole genome shotgun (WGS) entry which is preliminary data.</text>
</comment>
<evidence type="ECO:0000313" key="4">
    <source>
        <dbReference type="Proteomes" id="UP001187531"/>
    </source>
</evidence>
<keyword evidence="1" id="KW-0802">TPR repeat</keyword>
<dbReference type="InterPro" id="IPR019734">
    <property type="entry name" value="TPR_rpt"/>
</dbReference>
<dbReference type="InterPro" id="IPR038645">
    <property type="entry name" value="TTC5_OB_sf"/>
</dbReference>
<proteinExistence type="predicted"/>
<sequence>MEQLEKLVGSPTIKYLSSSRASKDHKVSEVLKNFFKEIEKLEGEVSEEEKPQFYLLIGRTLNQCYNPPTEAETYLMKAAKLSKTSVDAWNELGEYYWNKGDVSSAKTIFAAALEKVKNSVSLRNLSTVYRHLPVAGEEDQLNNWNQSLLYAKEAISLDMSDGKSWSTLGNLYLHLYGYTQDISNLNSSVNAYRQAEKDPVCSKDSDFALNYGNILKAAEQYQEAIEWYDVCETLDPESEFAIGHADVLFRSLKAVEEHVLQMGKLKQKKIHSLIQGLKNQDSKHNFKIVPVNALEEGINRGKAVQGCVVANSHISEGVPRCLTLAVDASQAVNVSLYNTAKEFPVKIGERILVPDPDFKMIEASRKGKSLKYPSIRVENPRKILFNGKSIPEQFIVPCQVRAWRPNVKTDTR</sequence>
<dbReference type="AlphaFoldDB" id="A0AA88I9G9"/>
<evidence type="ECO:0000256" key="1">
    <source>
        <dbReference type="PROSITE-ProRule" id="PRU00339"/>
    </source>
</evidence>